<name>J9EEK4_WUCBA</name>
<evidence type="ECO:0000313" key="3">
    <source>
        <dbReference type="Proteomes" id="UP000004810"/>
    </source>
</evidence>
<organism evidence="2 3">
    <name type="scientific">Wuchereria bancrofti</name>
    <dbReference type="NCBI Taxonomy" id="6293"/>
    <lineage>
        <taxon>Eukaryota</taxon>
        <taxon>Metazoa</taxon>
        <taxon>Ecdysozoa</taxon>
        <taxon>Nematoda</taxon>
        <taxon>Chromadorea</taxon>
        <taxon>Rhabditida</taxon>
        <taxon>Spirurina</taxon>
        <taxon>Spiruromorpha</taxon>
        <taxon>Filarioidea</taxon>
        <taxon>Onchocercidae</taxon>
        <taxon>Wuchereria</taxon>
    </lineage>
</organism>
<feature type="region of interest" description="Disordered" evidence="1">
    <location>
        <begin position="1"/>
        <end position="61"/>
    </location>
</feature>
<feature type="non-terminal residue" evidence="2">
    <location>
        <position position="61"/>
    </location>
</feature>
<gene>
    <name evidence="2" type="ORF">WUBG_13630</name>
</gene>
<accession>J9EEK4</accession>
<feature type="compositionally biased region" description="Basic and acidic residues" evidence="1">
    <location>
        <begin position="1"/>
        <end position="14"/>
    </location>
</feature>
<sequence>MFEWSYHHAEEGMWRGRTRRRRRQETSTRLWQGRTKDKGRRGGRHLPDCPRGETSGSEYWL</sequence>
<dbReference type="EMBL" id="ADBV01010531">
    <property type="protein sequence ID" value="EJW75462.1"/>
    <property type="molecule type" value="Genomic_DNA"/>
</dbReference>
<comment type="caution">
    <text evidence="2">The sequence shown here is derived from an EMBL/GenBank/DDBJ whole genome shotgun (WGS) entry which is preliminary data.</text>
</comment>
<evidence type="ECO:0000256" key="1">
    <source>
        <dbReference type="SAM" id="MobiDB-lite"/>
    </source>
</evidence>
<evidence type="ECO:0000313" key="2">
    <source>
        <dbReference type="EMBL" id="EJW75462.1"/>
    </source>
</evidence>
<dbReference type="Proteomes" id="UP000004810">
    <property type="component" value="Unassembled WGS sequence"/>
</dbReference>
<protein>
    <submittedName>
        <fullName evidence="2">Uncharacterized protein</fullName>
    </submittedName>
</protein>
<proteinExistence type="predicted"/>
<dbReference type="AlphaFoldDB" id="J9EEK4"/>
<reference evidence="3" key="1">
    <citation type="submission" date="2012-08" db="EMBL/GenBank/DDBJ databases">
        <title>The Genome Sequence of Wuchereria bancrofti.</title>
        <authorList>
            <person name="Nutman T.B."/>
            <person name="Fink D.L."/>
            <person name="Russ C."/>
            <person name="Young S."/>
            <person name="Zeng Q."/>
            <person name="Koehrsen M."/>
            <person name="Alvarado L."/>
            <person name="Berlin A."/>
            <person name="Chapman S.B."/>
            <person name="Chen Z."/>
            <person name="Freedman E."/>
            <person name="Gellesch M."/>
            <person name="Goldberg J."/>
            <person name="Griggs A."/>
            <person name="Gujja S."/>
            <person name="Heilman E.R."/>
            <person name="Heiman D."/>
            <person name="Hepburn T."/>
            <person name="Howarth C."/>
            <person name="Jen D."/>
            <person name="Larson L."/>
            <person name="Lewis B."/>
            <person name="Mehta T."/>
            <person name="Park D."/>
            <person name="Pearson M."/>
            <person name="Roberts A."/>
            <person name="Saif S."/>
            <person name="Shea T."/>
            <person name="Shenoy N."/>
            <person name="Sisk P."/>
            <person name="Stolte C."/>
            <person name="Sykes S."/>
            <person name="Walk T."/>
            <person name="White J."/>
            <person name="Yandava C."/>
            <person name="Haas B."/>
            <person name="Henn M.R."/>
            <person name="Nusbaum C."/>
            <person name="Birren B."/>
        </authorList>
    </citation>
    <scope>NUCLEOTIDE SEQUENCE [LARGE SCALE GENOMIC DNA]</scope>
    <source>
        <strain evidence="3">NA</strain>
    </source>
</reference>